<accession>A0A091ULM8</accession>
<name>A0A091ULM8_PHALP</name>
<dbReference type="PhylomeDB" id="A0A091ULM8"/>
<evidence type="ECO:0000313" key="1">
    <source>
        <dbReference type="EMBL" id="KFQ76944.1"/>
    </source>
</evidence>
<dbReference type="AlphaFoldDB" id="A0A091ULM8"/>
<gene>
    <name evidence="1" type="ORF">N335_02982</name>
</gene>
<dbReference type="Proteomes" id="UP000053638">
    <property type="component" value="Unassembled WGS sequence"/>
</dbReference>
<reference evidence="1 2" key="1">
    <citation type="submission" date="2014-04" db="EMBL/GenBank/DDBJ databases">
        <title>Genome evolution of avian class.</title>
        <authorList>
            <person name="Zhang G."/>
            <person name="Li C."/>
        </authorList>
    </citation>
    <scope>NUCLEOTIDE SEQUENCE [LARGE SCALE GENOMIC DNA]</scope>
    <source>
        <strain evidence="1">BGI_N335</strain>
    </source>
</reference>
<feature type="non-terminal residue" evidence="1">
    <location>
        <position position="1"/>
    </location>
</feature>
<sequence length="85" mass="9348">GITLLPFAEPWFDFSSIIRAILTVGIGIVFTAERCCEPDVSLFLTLLLEFMLFSKSPPSPPPSRYPFPLKGIRSCVSCVCVLPAK</sequence>
<evidence type="ECO:0000313" key="2">
    <source>
        <dbReference type="Proteomes" id="UP000053638"/>
    </source>
</evidence>
<protein>
    <submittedName>
        <fullName evidence="1">Uncharacterized protein</fullName>
    </submittedName>
</protein>
<keyword evidence="2" id="KW-1185">Reference proteome</keyword>
<feature type="non-terminal residue" evidence="1">
    <location>
        <position position="85"/>
    </location>
</feature>
<proteinExistence type="predicted"/>
<organism evidence="1 2">
    <name type="scientific">Phaethon lepturus</name>
    <name type="common">White-tailed tropicbird</name>
    <dbReference type="NCBI Taxonomy" id="97097"/>
    <lineage>
        <taxon>Eukaryota</taxon>
        <taxon>Metazoa</taxon>
        <taxon>Chordata</taxon>
        <taxon>Craniata</taxon>
        <taxon>Vertebrata</taxon>
        <taxon>Euteleostomi</taxon>
        <taxon>Archelosauria</taxon>
        <taxon>Archosauria</taxon>
        <taxon>Dinosauria</taxon>
        <taxon>Saurischia</taxon>
        <taxon>Theropoda</taxon>
        <taxon>Coelurosauria</taxon>
        <taxon>Aves</taxon>
        <taxon>Neognathae</taxon>
        <taxon>Neoaves</taxon>
        <taxon>Phaethontimorphae</taxon>
        <taxon>Phaethontiformes</taxon>
        <taxon>Phaethontidae</taxon>
        <taxon>Phaethon</taxon>
    </lineage>
</organism>
<dbReference type="EMBL" id="KK457034">
    <property type="protein sequence ID" value="KFQ76944.1"/>
    <property type="molecule type" value="Genomic_DNA"/>
</dbReference>